<dbReference type="SFLD" id="SFLDS00001">
    <property type="entry name" value="Enolase"/>
    <property type="match status" value="1"/>
</dbReference>
<dbReference type="RefSeq" id="WP_093154456.1">
    <property type="nucleotide sequence ID" value="NZ_FNBW01000022.1"/>
</dbReference>
<dbReference type="PROSITE" id="PS00909">
    <property type="entry name" value="MR_MLE_2"/>
    <property type="match status" value="1"/>
</dbReference>
<dbReference type="InterPro" id="IPR013341">
    <property type="entry name" value="Mandelate_racemase_N_dom"/>
</dbReference>
<dbReference type="InterPro" id="IPR036849">
    <property type="entry name" value="Enolase-like_C_sf"/>
</dbReference>
<sequence>MSATDRRIADIRVHKLRAPWIDPPRWSPSYSRLRELIVVEVETAGGVVGMGYLQILNGGLETIAACIEELVKPHALGRDVTEVEALWEELWRANYWIGRMGITVMAQSALDIALWDATAKLAGLPLFRLWGGSAKRLEAYGSGCWRGLGGDGMVDKAKRYVERGFKAIKMQAGHLYDDRTDIAHVAAMRTALGEGTEICIDVNMGWTADQAIAVGRRFQDHGVYWLEEPVDCEDTAGYFRIADALDLRVVGGETHFTRYDLRPFFAHPKIPILQPDVMRGGFTELRRIAAMAQTSGMRIAPHLFPELMVHLMAAIPNPHWIEYVDWMEDAWVEPILPQAGVYTPPERPGHGLVFKPDFLSEHKLS</sequence>
<dbReference type="Gene3D" id="3.30.390.10">
    <property type="entry name" value="Enolase-like, N-terminal domain"/>
    <property type="match status" value="1"/>
</dbReference>
<dbReference type="SUPFAM" id="SSF54826">
    <property type="entry name" value="Enolase N-terminal domain-like"/>
    <property type="match status" value="1"/>
</dbReference>
<dbReference type="InterPro" id="IPR013342">
    <property type="entry name" value="Mandelate_racemase_C"/>
</dbReference>
<name>A0A8G2BNG7_9PROT</name>
<proteinExistence type="predicted"/>
<feature type="domain" description="Mandelate racemase/muconate lactonizing enzyme C-terminal" evidence="4">
    <location>
        <begin position="150"/>
        <end position="248"/>
    </location>
</feature>
<evidence type="ECO:0000256" key="2">
    <source>
        <dbReference type="ARBA" id="ARBA00022723"/>
    </source>
</evidence>
<dbReference type="InterPro" id="IPR029017">
    <property type="entry name" value="Enolase-like_N"/>
</dbReference>
<dbReference type="Pfam" id="PF02746">
    <property type="entry name" value="MR_MLE_N"/>
    <property type="match status" value="1"/>
</dbReference>
<evidence type="ECO:0000313" key="5">
    <source>
        <dbReference type="EMBL" id="SDG55529.1"/>
    </source>
</evidence>
<dbReference type="SUPFAM" id="SSF51604">
    <property type="entry name" value="Enolase C-terminal domain-like"/>
    <property type="match status" value="1"/>
</dbReference>
<keyword evidence="6" id="KW-1185">Reference proteome</keyword>
<dbReference type="AlphaFoldDB" id="A0A8G2BNG7"/>
<dbReference type="Pfam" id="PF13378">
    <property type="entry name" value="MR_MLE_C"/>
    <property type="match status" value="1"/>
</dbReference>
<dbReference type="GO" id="GO:0016052">
    <property type="term" value="P:carbohydrate catabolic process"/>
    <property type="evidence" value="ECO:0007669"/>
    <property type="project" value="TreeGrafter"/>
</dbReference>
<protein>
    <submittedName>
        <fullName evidence="5">D-galactarolactone cycloisomerase</fullName>
    </submittedName>
</protein>
<dbReference type="PANTHER" id="PTHR13794:SF58">
    <property type="entry name" value="MITOCHONDRIAL ENOLASE SUPERFAMILY MEMBER 1"/>
    <property type="match status" value="1"/>
</dbReference>
<dbReference type="GO" id="GO:0016853">
    <property type="term" value="F:isomerase activity"/>
    <property type="evidence" value="ECO:0007669"/>
    <property type="project" value="UniProtKB-KW"/>
</dbReference>
<dbReference type="InterPro" id="IPR018110">
    <property type="entry name" value="Mandel_Rmase/mucon_lact_enz_CS"/>
</dbReference>
<reference evidence="5 6" key="1">
    <citation type="submission" date="2016-10" db="EMBL/GenBank/DDBJ databases">
        <authorList>
            <person name="Varghese N."/>
            <person name="Submissions S."/>
        </authorList>
    </citation>
    <scope>NUCLEOTIDE SEQUENCE [LARGE SCALE GENOMIC DNA]</scope>
    <source>
        <strain evidence="5 6">DSM 18839</strain>
    </source>
</reference>
<keyword evidence="3" id="KW-0460">Magnesium</keyword>
<dbReference type="Proteomes" id="UP000198615">
    <property type="component" value="Unassembled WGS sequence"/>
</dbReference>
<accession>A0A8G2BNG7</accession>
<dbReference type="SFLD" id="SFLDG00179">
    <property type="entry name" value="mandelate_racemase"/>
    <property type="match status" value="1"/>
</dbReference>
<evidence type="ECO:0000256" key="3">
    <source>
        <dbReference type="ARBA" id="ARBA00022842"/>
    </source>
</evidence>
<dbReference type="Gene3D" id="3.20.20.120">
    <property type="entry name" value="Enolase-like C-terminal domain"/>
    <property type="match status" value="1"/>
</dbReference>
<keyword evidence="2" id="KW-0479">Metal-binding</keyword>
<evidence type="ECO:0000259" key="4">
    <source>
        <dbReference type="SMART" id="SM00922"/>
    </source>
</evidence>
<evidence type="ECO:0000313" key="6">
    <source>
        <dbReference type="Proteomes" id="UP000198615"/>
    </source>
</evidence>
<keyword evidence="5" id="KW-0413">Isomerase</keyword>
<dbReference type="CDD" id="cd03316">
    <property type="entry name" value="MR_like"/>
    <property type="match status" value="1"/>
</dbReference>
<dbReference type="SMART" id="SM00922">
    <property type="entry name" value="MR_MLE"/>
    <property type="match status" value="1"/>
</dbReference>
<dbReference type="GO" id="GO:0009063">
    <property type="term" value="P:amino acid catabolic process"/>
    <property type="evidence" value="ECO:0007669"/>
    <property type="project" value="InterPro"/>
</dbReference>
<dbReference type="InterPro" id="IPR046945">
    <property type="entry name" value="RHMD-like"/>
</dbReference>
<dbReference type="InterPro" id="IPR029065">
    <property type="entry name" value="Enolase_C-like"/>
</dbReference>
<dbReference type="GO" id="GO:0000287">
    <property type="term" value="F:magnesium ion binding"/>
    <property type="evidence" value="ECO:0007669"/>
    <property type="project" value="TreeGrafter"/>
</dbReference>
<dbReference type="OrthoDB" id="5290054at2"/>
<gene>
    <name evidence="5" type="ORF">SAMN05660686_04827</name>
</gene>
<comment type="cofactor">
    <cofactor evidence="1">
        <name>Mg(2+)</name>
        <dbReference type="ChEBI" id="CHEBI:18420"/>
    </cofactor>
</comment>
<evidence type="ECO:0000256" key="1">
    <source>
        <dbReference type="ARBA" id="ARBA00001946"/>
    </source>
</evidence>
<organism evidence="5 6">
    <name type="scientific">Thalassobaculum litoreum DSM 18839</name>
    <dbReference type="NCBI Taxonomy" id="1123362"/>
    <lineage>
        <taxon>Bacteria</taxon>
        <taxon>Pseudomonadati</taxon>
        <taxon>Pseudomonadota</taxon>
        <taxon>Alphaproteobacteria</taxon>
        <taxon>Rhodospirillales</taxon>
        <taxon>Thalassobaculaceae</taxon>
        <taxon>Thalassobaculum</taxon>
    </lineage>
</organism>
<dbReference type="EMBL" id="FNBW01000022">
    <property type="protein sequence ID" value="SDG55529.1"/>
    <property type="molecule type" value="Genomic_DNA"/>
</dbReference>
<comment type="caution">
    <text evidence="5">The sequence shown here is derived from an EMBL/GenBank/DDBJ whole genome shotgun (WGS) entry which is preliminary data.</text>
</comment>
<dbReference type="GO" id="GO:0016836">
    <property type="term" value="F:hydro-lyase activity"/>
    <property type="evidence" value="ECO:0007669"/>
    <property type="project" value="TreeGrafter"/>
</dbReference>
<dbReference type="PANTHER" id="PTHR13794">
    <property type="entry name" value="ENOLASE SUPERFAMILY, MANDELATE RACEMASE"/>
    <property type="match status" value="1"/>
</dbReference>